<evidence type="ECO:0000256" key="3">
    <source>
        <dbReference type="ARBA" id="ARBA00022679"/>
    </source>
</evidence>
<dbReference type="EMBL" id="JAGIOD010000001">
    <property type="protein sequence ID" value="MBP2380205.1"/>
    <property type="molecule type" value="Genomic_DNA"/>
</dbReference>
<reference evidence="7 8" key="1">
    <citation type="submission" date="2021-03" db="EMBL/GenBank/DDBJ databases">
        <title>Sequencing the genomes of 1000 actinobacteria strains.</title>
        <authorList>
            <person name="Klenk H.-P."/>
        </authorList>
    </citation>
    <scope>NUCLEOTIDE SEQUENCE [LARGE SCALE GENOMIC DNA]</scope>
    <source>
        <strain evidence="7 8">DSM 14566</strain>
    </source>
</reference>
<feature type="region of interest" description="Disordered" evidence="4">
    <location>
        <begin position="1"/>
        <end position="27"/>
    </location>
</feature>
<comment type="caution">
    <text evidence="7">The sequence shown here is derived from an EMBL/GenBank/DDBJ whole genome shotgun (WGS) entry which is preliminary data.</text>
</comment>
<dbReference type="PANTHER" id="PTHR45947">
    <property type="entry name" value="SULFOQUINOVOSYL TRANSFERASE SQD2"/>
    <property type="match status" value="1"/>
</dbReference>
<evidence type="ECO:0000259" key="6">
    <source>
        <dbReference type="Pfam" id="PF13579"/>
    </source>
</evidence>
<dbReference type="PANTHER" id="PTHR45947:SF3">
    <property type="entry name" value="SULFOQUINOVOSYL TRANSFERASE SQD2"/>
    <property type="match status" value="1"/>
</dbReference>
<sequence length="702" mass="78010">MSRTAGGRSRRSHGAQAPGTARSATTERLLESARAGAKDATAFEQTLGTYREAVEAADFDGSVMLEYARFLIANSQGSTAEEVLALALARNGALIDGLELYLDLVRELDLPSHRVTWALDRLRDDIPEEPAAHRAALDYAITHRLDDTLRTIGAGTDRVNRAIVLINQAYDDGTFSERTLAEAGDGLGENDVIRAHITVALARGNRAVATELLSSADPRAVPMNALRRAIRRARGAGKDTQVTQYVEAYRKLLPNDGWAKRLQDEHRRNAVSNYQLGRTGFPFPTMRPEPAYEAQKDHVFYLLHNSLPHNSAGYAARTHGLLSELNRIGWDVDGVTRLGYPYDMPGMGDIPDVPSRDVVGNVEYRRLLTSRDIEKKNPLFFYTERYSKALLELAEQERPAIIHAASNHWNGLTAVKTARRLGLPSIYEVRGLWEVTRGSRNPEWAQSNMFRYIARMEADAAKGATRVFAITEALRDEMISRGVDGDKIRVVPNGVDTSRFTPLPKDEELASQLGVGGKTVIGYVGSVLDYEGIELMLEAAEVLDRTREDFHVLIVGDGAELERFQNHVEENELQHVVTFTGRVPHEDVERYYSLIDITPFPRLPLPVCEMVSPLKPFEAMAMGKAVVASDVAALQEIVTPGVNGYLHRKGSSESLIEQLDRLLDDPEHTRQIGAQARDWVVQNRDWQKLATLIAETYDDLVG</sequence>
<evidence type="ECO:0000313" key="7">
    <source>
        <dbReference type="EMBL" id="MBP2380205.1"/>
    </source>
</evidence>
<protein>
    <recommendedName>
        <fullName evidence="1">D-inositol 3-phosphate glycosyltransferase</fullName>
    </recommendedName>
</protein>
<dbReference type="InterPro" id="IPR050194">
    <property type="entry name" value="Glycosyltransferase_grp1"/>
</dbReference>
<evidence type="ECO:0000313" key="8">
    <source>
        <dbReference type="Proteomes" id="UP001519290"/>
    </source>
</evidence>
<feature type="domain" description="Glycosyltransferase subfamily 4-like N-terminal" evidence="6">
    <location>
        <begin position="313"/>
        <end position="494"/>
    </location>
</feature>
<feature type="domain" description="Glycosyl transferase family 1" evidence="5">
    <location>
        <begin position="513"/>
        <end position="679"/>
    </location>
</feature>
<keyword evidence="8" id="KW-1185">Reference proteome</keyword>
<organism evidence="7 8">
    <name type="scientific">Brachybacterium sacelli</name>
    <dbReference type="NCBI Taxonomy" id="173364"/>
    <lineage>
        <taxon>Bacteria</taxon>
        <taxon>Bacillati</taxon>
        <taxon>Actinomycetota</taxon>
        <taxon>Actinomycetes</taxon>
        <taxon>Micrococcales</taxon>
        <taxon>Dermabacteraceae</taxon>
        <taxon>Brachybacterium</taxon>
    </lineage>
</organism>
<evidence type="ECO:0000259" key="5">
    <source>
        <dbReference type="Pfam" id="PF00534"/>
    </source>
</evidence>
<dbReference type="Pfam" id="PF13579">
    <property type="entry name" value="Glyco_trans_4_4"/>
    <property type="match status" value="1"/>
</dbReference>
<evidence type="ECO:0000256" key="4">
    <source>
        <dbReference type="SAM" id="MobiDB-lite"/>
    </source>
</evidence>
<dbReference type="SUPFAM" id="SSF53756">
    <property type="entry name" value="UDP-Glycosyltransferase/glycogen phosphorylase"/>
    <property type="match status" value="1"/>
</dbReference>
<evidence type="ECO:0000256" key="2">
    <source>
        <dbReference type="ARBA" id="ARBA00022676"/>
    </source>
</evidence>
<dbReference type="Proteomes" id="UP001519290">
    <property type="component" value="Unassembled WGS sequence"/>
</dbReference>
<dbReference type="InterPro" id="IPR028098">
    <property type="entry name" value="Glyco_trans_4-like_N"/>
</dbReference>
<accession>A0ABS4WVH4</accession>
<evidence type="ECO:0000256" key="1">
    <source>
        <dbReference type="ARBA" id="ARBA00021292"/>
    </source>
</evidence>
<keyword evidence="2" id="KW-0328">Glycosyltransferase</keyword>
<dbReference type="RefSeq" id="WP_209897906.1">
    <property type="nucleotide sequence ID" value="NZ_BAAAJW010000006.1"/>
</dbReference>
<gene>
    <name evidence="7" type="ORF">JOF43_000162</name>
</gene>
<dbReference type="CDD" id="cd03794">
    <property type="entry name" value="GT4_WbuB-like"/>
    <property type="match status" value="1"/>
</dbReference>
<dbReference type="Gene3D" id="3.40.50.2000">
    <property type="entry name" value="Glycogen Phosphorylase B"/>
    <property type="match status" value="2"/>
</dbReference>
<proteinExistence type="predicted"/>
<dbReference type="Pfam" id="PF00534">
    <property type="entry name" value="Glycos_transf_1"/>
    <property type="match status" value="1"/>
</dbReference>
<keyword evidence="3" id="KW-0808">Transferase</keyword>
<name>A0ABS4WVH4_9MICO</name>
<dbReference type="InterPro" id="IPR001296">
    <property type="entry name" value="Glyco_trans_1"/>
</dbReference>